<dbReference type="RefSeq" id="WP_007643023.1">
    <property type="nucleotide sequence ID" value="NC_020514.1"/>
</dbReference>
<dbReference type="Gene3D" id="2.40.320.10">
    <property type="entry name" value="Hypothetical Protein Pfu-838710-001"/>
    <property type="match status" value="1"/>
</dbReference>
<dbReference type="STRING" id="1129794.C427_4948"/>
<dbReference type="OrthoDB" id="3034217at2"/>
<protein>
    <recommendedName>
        <fullName evidence="1">CYTH domain-containing protein</fullName>
    </recommendedName>
</protein>
<dbReference type="InterPro" id="IPR023577">
    <property type="entry name" value="CYTH_domain"/>
</dbReference>
<dbReference type="SMART" id="SM01118">
    <property type="entry name" value="CYTH"/>
    <property type="match status" value="1"/>
</dbReference>
<evidence type="ECO:0000313" key="2">
    <source>
        <dbReference type="EMBL" id="AGH47047.1"/>
    </source>
</evidence>
<dbReference type="InterPro" id="IPR033469">
    <property type="entry name" value="CYTH-like_dom_sf"/>
</dbReference>
<dbReference type="EMBL" id="CP003837">
    <property type="protein sequence ID" value="AGH47047.1"/>
    <property type="molecule type" value="Genomic_DNA"/>
</dbReference>
<dbReference type="AlphaFoldDB" id="K6ZWD4"/>
<dbReference type="SUPFAM" id="SSF55154">
    <property type="entry name" value="CYTH-like phosphatases"/>
    <property type="match status" value="1"/>
</dbReference>
<dbReference type="PANTHER" id="PTHR39569">
    <property type="entry name" value="INORGANIC TRIPHOSPHATASE"/>
    <property type="match status" value="1"/>
</dbReference>
<dbReference type="GO" id="GO:0046872">
    <property type="term" value="F:metal ion binding"/>
    <property type="evidence" value="ECO:0007669"/>
    <property type="project" value="TreeGrafter"/>
</dbReference>
<dbReference type="KEGG" id="gps:C427_4948"/>
<sequence>MEYEIELKLLTNQYAGDIIETKLLPQLNASVIQETQVLTNHYFDTPDRILKQHKIGLRIRGNNRKFEQTLKTAGNSVGGLHQRSEYNVQLDESKKQNVSVPELRLFPKSAWPKTVDVDALQAKVETLFSTHFERQIYLLKFSDGEIVELVWDLGEVTSGSKSVPICEIEIELKKGSTAALFKLAKLIVSLLPTTIGNDSKAALGYNLRDGLSVKKFESYQHNLPKNIQHDAAAYVRLLTTLLQEFQMFSAEIRRHYSAELATTIQLTLIALVDNFDEFNHHFPCPPLDSVHMRLKDLNANWSLVTQQTDKDSLYNLLVKAQTTQLQLDIVQCLVEQPWSTDI</sequence>
<dbReference type="PROSITE" id="PS51707">
    <property type="entry name" value="CYTH"/>
    <property type="match status" value="1"/>
</dbReference>
<gene>
    <name evidence="2" type="ORF">C427_4948</name>
</gene>
<evidence type="ECO:0000313" key="3">
    <source>
        <dbReference type="Proteomes" id="UP000011864"/>
    </source>
</evidence>
<name>K6ZWD4_9ALTE</name>
<dbReference type="Proteomes" id="UP000011864">
    <property type="component" value="Chromosome"/>
</dbReference>
<keyword evidence="3" id="KW-1185">Reference proteome</keyword>
<feature type="domain" description="CYTH" evidence="1">
    <location>
        <begin position="2"/>
        <end position="211"/>
    </location>
</feature>
<evidence type="ECO:0000259" key="1">
    <source>
        <dbReference type="PROSITE" id="PS51707"/>
    </source>
</evidence>
<dbReference type="CDD" id="cd07756">
    <property type="entry name" value="CYTH-like_Pase_CHAD"/>
    <property type="match status" value="1"/>
</dbReference>
<dbReference type="GO" id="GO:0050355">
    <property type="term" value="F:inorganic triphosphate phosphatase activity"/>
    <property type="evidence" value="ECO:0007669"/>
    <property type="project" value="InterPro"/>
</dbReference>
<dbReference type="HOGENOM" id="CLU_040400_0_0_6"/>
<accession>K6ZWD4</accession>
<dbReference type="InterPro" id="IPR039013">
    <property type="entry name" value="YgiF"/>
</dbReference>
<organism evidence="2 3">
    <name type="scientific">Paraglaciecola psychrophila 170</name>
    <dbReference type="NCBI Taxonomy" id="1129794"/>
    <lineage>
        <taxon>Bacteria</taxon>
        <taxon>Pseudomonadati</taxon>
        <taxon>Pseudomonadota</taxon>
        <taxon>Gammaproteobacteria</taxon>
        <taxon>Alteromonadales</taxon>
        <taxon>Alteromonadaceae</taxon>
        <taxon>Paraglaciecola</taxon>
    </lineage>
</organism>
<dbReference type="Pfam" id="PF01928">
    <property type="entry name" value="CYTH"/>
    <property type="match status" value="1"/>
</dbReference>
<dbReference type="PANTHER" id="PTHR39569:SF1">
    <property type="entry name" value="INORGANIC TRIPHOSPHATASE"/>
    <property type="match status" value="1"/>
</dbReference>
<dbReference type="eggNOG" id="COG3025">
    <property type="taxonomic scope" value="Bacteria"/>
</dbReference>
<dbReference type="PATRIC" id="fig|1129794.4.peg.4935"/>
<reference evidence="2 3" key="1">
    <citation type="journal article" date="2013" name="Genome Announc.">
        <title>Complete Genome Sequence of Glaciecola psychrophila Strain 170T.</title>
        <authorList>
            <person name="Yin J."/>
            <person name="Chen J."/>
            <person name="Liu G."/>
            <person name="Yu Y."/>
            <person name="Song L."/>
            <person name="Wang X."/>
            <person name="Qu X."/>
        </authorList>
    </citation>
    <scope>NUCLEOTIDE SEQUENCE [LARGE SCALE GENOMIC DNA]</scope>
    <source>
        <strain evidence="2 3">170</strain>
    </source>
</reference>
<proteinExistence type="predicted"/>